<dbReference type="EMBL" id="DVOD01000056">
    <property type="protein sequence ID" value="HIU93013.1"/>
    <property type="molecule type" value="Genomic_DNA"/>
</dbReference>
<evidence type="ECO:0000256" key="1">
    <source>
        <dbReference type="SAM" id="Phobius"/>
    </source>
</evidence>
<evidence type="ECO:0000313" key="2">
    <source>
        <dbReference type="EMBL" id="HIU93013.1"/>
    </source>
</evidence>
<protein>
    <submittedName>
        <fullName evidence="2">Uncharacterized protein</fullName>
    </submittedName>
</protein>
<keyword evidence="1" id="KW-0472">Membrane</keyword>
<comment type="caution">
    <text evidence="2">The sequence shown here is derived from an EMBL/GenBank/DDBJ whole genome shotgun (WGS) entry which is preliminary data.</text>
</comment>
<keyword evidence="1" id="KW-0812">Transmembrane</keyword>
<evidence type="ECO:0000313" key="3">
    <source>
        <dbReference type="Proteomes" id="UP000886748"/>
    </source>
</evidence>
<reference evidence="2" key="1">
    <citation type="submission" date="2020-10" db="EMBL/GenBank/DDBJ databases">
        <authorList>
            <person name="Gilroy R."/>
        </authorList>
    </citation>
    <scope>NUCLEOTIDE SEQUENCE</scope>
    <source>
        <strain evidence="2">CHK154-7741</strain>
    </source>
</reference>
<reference evidence="2" key="2">
    <citation type="journal article" date="2021" name="PeerJ">
        <title>Extensive microbial diversity within the chicken gut microbiome revealed by metagenomics and culture.</title>
        <authorList>
            <person name="Gilroy R."/>
            <person name="Ravi A."/>
            <person name="Getino M."/>
            <person name="Pursley I."/>
            <person name="Horton D.L."/>
            <person name="Alikhan N.F."/>
            <person name="Baker D."/>
            <person name="Gharbi K."/>
            <person name="Hall N."/>
            <person name="Watson M."/>
            <person name="Adriaenssens E.M."/>
            <person name="Foster-Nyarko E."/>
            <person name="Jarju S."/>
            <person name="Secka A."/>
            <person name="Antonio M."/>
            <person name="Oren A."/>
            <person name="Chaudhuri R.R."/>
            <person name="La Ragione R."/>
            <person name="Hildebrand F."/>
            <person name="Pallen M.J."/>
        </authorList>
    </citation>
    <scope>NUCLEOTIDE SEQUENCE</scope>
    <source>
        <strain evidence="2">CHK154-7741</strain>
    </source>
</reference>
<feature type="transmembrane region" description="Helical" evidence="1">
    <location>
        <begin position="12"/>
        <end position="34"/>
    </location>
</feature>
<dbReference type="Proteomes" id="UP000886748">
    <property type="component" value="Unassembled WGS sequence"/>
</dbReference>
<organism evidence="2 3">
    <name type="scientific">Candidatus Limenecus avicola</name>
    <dbReference type="NCBI Taxonomy" id="2840847"/>
    <lineage>
        <taxon>Bacteria</taxon>
        <taxon>Bacillati</taxon>
        <taxon>Bacillota</taxon>
        <taxon>Clostridia</taxon>
        <taxon>Eubacteriales</taxon>
        <taxon>Clostridiaceae</taxon>
        <taxon>Clostridiaceae incertae sedis</taxon>
        <taxon>Candidatus Limenecus</taxon>
    </lineage>
</organism>
<dbReference type="AlphaFoldDB" id="A0A9D1N0M6"/>
<name>A0A9D1N0M6_9CLOT</name>
<proteinExistence type="predicted"/>
<accession>A0A9D1N0M6</accession>
<sequence>MFDTYSKDGGKLLVHLGALGWVFSSAAQLVVVATDKNIDKNKKKFLLPQEGADAAVNVVMYYSICDIIKKGADKLVEKGKLLTDDVAKALCKIKGYDPKKDINAWNNMFTEAERKMKLTERLAEPNKLNFMKSLPKSEQIKIMPKIEDALSKFESHKNNVGTVAAVLASVLACNIVTPYVRNKVASKSQQYLCKQEAKEVRKTQIKENITMKNPLPASFKAFNNYNSFGNIKI</sequence>
<keyword evidence="1" id="KW-1133">Transmembrane helix</keyword>
<gene>
    <name evidence="2" type="ORF">IAD26_07765</name>
</gene>